<dbReference type="Pfam" id="PF13474">
    <property type="entry name" value="SnoaL_3"/>
    <property type="match status" value="1"/>
</dbReference>
<sequence>MAGDRELVLAANQAFYRSFEKKDIEAMEAVWSKGMGCLCIHPGRDALKGWVEIREAWARIFENTSYLEIDTDILTVEISGDLAYVVLIENVLQISGSEAGGDRFGSRRLEARSMATNGFERLAGQWYMIHHHGSPVVD</sequence>
<accession>A0A1U7J3Y3</accession>
<evidence type="ECO:0000313" key="3">
    <source>
        <dbReference type="Proteomes" id="UP000185557"/>
    </source>
</evidence>
<dbReference type="RefSeq" id="WP_073609030.1">
    <property type="nucleotide sequence ID" value="NZ_MRCG01000010.1"/>
</dbReference>
<evidence type="ECO:0000259" key="1">
    <source>
        <dbReference type="Pfam" id="PF13474"/>
    </source>
</evidence>
<protein>
    <submittedName>
        <fullName evidence="2">DUF4440 domain-containing protein</fullName>
    </submittedName>
</protein>
<dbReference type="InterPro" id="IPR032710">
    <property type="entry name" value="NTF2-like_dom_sf"/>
</dbReference>
<gene>
    <name evidence="2" type="ORF">NIES30_13890</name>
</gene>
<dbReference type="SUPFAM" id="SSF54427">
    <property type="entry name" value="NTF2-like"/>
    <property type="match status" value="1"/>
</dbReference>
<reference evidence="2 3" key="1">
    <citation type="submission" date="2016-11" db="EMBL/GenBank/DDBJ databases">
        <title>Draft Genome Sequences of Nine Cyanobacterial Strains from Diverse Habitats.</title>
        <authorList>
            <person name="Zhu T."/>
            <person name="Hou S."/>
            <person name="Lu X."/>
            <person name="Hess W.R."/>
        </authorList>
    </citation>
    <scope>NUCLEOTIDE SEQUENCE [LARGE SCALE GENOMIC DNA]</scope>
    <source>
        <strain evidence="2 3">NIES-30</strain>
    </source>
</reference>
<dbReference type="STRING" id="549789.NIES30_13890"/>
<comment type="caution">
    <text evidence="2">The sequence shown here is derived from an EMBL/GenBank/DDBJ whole genome shotgun (WGS) entry which is preliminary data.</text>
</comment>
<dbReference type="Proteomes" id="UP000185557">
    <property type="component" value="Unassembled WGS sequence"/>
</dbReference>
<dbReference type="PANTHER" id="PTHR34957">
    <property type="entry name" value="NUCLEAR TRANSPORT FACTOR 2 (NTF2) FAMILY PROTEIN"/>
    <property type="match status" value="1"/>
</dbReference>
<evidence type="ECO:0000313" key="2">
    <source>
        <dbReference type="EMBL" id="OKH47082.1"/>
    </source>
</evidence>
<dbReference type="InterPro" id="IPR037401">
    <property type="entry name" value="SnoaL-like"/>
</dbReference>
<dbReference type="AlphaFoldDB" id="A0A1U7J3Y3"/>
<dbReference type="OrthoDB" id="9786718at2"/>
<dbReference type="Gene3D" id="3.10.450.50">
    <property type="match status" value="1"/>
</dbReference>
<organism evidence="2 3">
    <name type="scientific">Phormidium tenue NIES-30</name>
    <dbReference type="NCBI Taxonomy" id="549789"/>
    <lineage>
        <taxon>Bacteria</taxon>
        <taxon>Bacillati</taxon>
        <taxon>Cyanobacteriota</taxon>
        <taxon>Cyanophyceae</taxon>
        <taxon>Oscillatoriophycideae</taxon>
        <taxon>Oscillatoriales</taxon>
        <taxon>Oscillatoriaceae</taxon>
        <taxon>Phormidium</taxon>
    </lineage>
</organism>
<dbReference type="PANTHER" id="PTHR34957:SF1">
    <property type="entry name" value="NUCLEAR TRANSPORT FACTOR 2 (NTF2) FAMILY PROTEIN"/>
    <property type="match status" value="1"/>
</dbReference>
<dbReference type="EMBL" id="MRCG01000010">
    <property type="protein sequence ID" value="OKH47082.1"/>
    <property type="molecule type" value="Genomic_DNA"/>
</dbReference>
<proteinExistence type="predicted"/>
<name>A0A1U7J3Y3_9CYAN</name>
<feature type="domain" description="SnoaL-like" evidence="1">
    <location>
        <begin position="8"/>
        <end position="137"/>
    </location>
</feature>
<keyword evidence="3" id="KW-1185">Reference proteome</keyword>